<evidence type="ECO:0000313" key="1">
    <source>
        <dbReference type="EMBL" id="DAF84754.1"/>
    </source>
</evidence>
<reference evidence="1" key="1">
    <citation type="journal article" date="2021" name="Proc. Natl. Acad. Sci. U.S.A.">
        <title>A Catalog of Tens of Thousands of Viruses from Human Metagenomes Reveals Hidden Associations with Chronic Diseases.</title>
        <authorList>
            <person name="Tisza M.J."/>
            <person name="Buck C.B."/>
        </authorList>
    </citation>
    <scope>NUCLEOTIDE SEQUENCE</scope>
    <source>
        <strain evidence="1">Ctss15</strain>
    </source>
</reference>
<name>A0A8S5TRB8_9CAUD</name>
<organism evidence="1">
    <name type="scientific">Siphoviridae sp. ctss15</name>
    <dbReference type="NCBI Taxonomy" id="2825699"/>
    <lineage>
        <taxon>Viruses</taxon>
        <taxon>Duplodnaviria</taxon>
        <taxon>Heunggongvirae</taxon>
        <taxon>Uroviricota</taxon>
        <taxon>Caudoviricetes</taxon>
    </lineage>
</organism>
<protein>
    <submittedName>
        <fullName evidence="1">Endothelial differentiation-related factor 1</fullName>
    </submittedName>
</protein>
<accession>A0A8S5TRB8</accession>
<proteinExistence type="predicted"/>
<dbReference type="EMBL" id="BK015908">
    <property type="protein sequence ID" value="DAF84754.1"/>
    <property type="molecule type" value="Genomic_DNA"/>
</dbReference>
<sequence length="146" mass="16662">MIEFKSLWGKSILDIPFFGFWRNPQIEVYVLIRYDRIQELVNLCGKKKSFLSEAMGFSSRYLIDAKKQNTNIADEPLQILAKELKTTPEYLRGETDDPGIKETPATEGEGYTVAKDALLNFIRNTNDRAALLAVMDEVNKKLQEIG</sequence>